<evidence type="ECO:0000259" key="1">
    <source>
        <dbReference type="Pfam" id="PF07238"/>
    </source>
</evidence>
<keyword evidence="3" id="KW-1185">Reference proteome</keyword>
<dbReference type="SUPFAM" id="SSF141371">
    <property type="entry name" value="PilZ domain-like"/>
    <property type="match status" value="1"/>
</dbReference>
<evidence type="ECO:0000313" key="3">
    <source>
        <dbReference type="Proteomes" id="UP000285092"/>
    </source>
</evidence>
<dbReference type="Proteomes" id="UP000285092">
    <property type="component" value="Unassembled WGS sequence"/>
</dbReference>
<dbReference type="OrthoDB" id="7391081at2"/>
<accession>A0A418NGW6</accession>
<proteinExistence type="predicted"/>
<organism evidence="2 3">
    <name type="scientific">Pelagerythrobacter aerophilus</name>
    <dbReference type="NCBI Taxonomy" id="2306995"/>
    <lineage>
        <taxon>Bacteria</taxon>
        <taxon>Pseudomonadati</taxon>
        <taxon>Pseudomonadota</taxon>
        <taxon>Alphaproteobacteria</taxon>
        <taxon>Sphingomonadales</taxon>
        <taxon>Erythrobacteraceae</taxon>
        <taxon>Pelagerythrobacter</taxon>
    </lineage>
</organism>
<reference evidence="2 3" key="1">
    <citation type="submission" date="2018-08" db="EMBL/GenBank/DDBJ databases">
        <title>Altererythrobacter sp.Ery1 and Ery12, the genome sequencing of novel strains in genus Alterythrobacter.</title>
        <authorList>
            <person name="Cheng H."/>
            <person name="Wu Y.-H."/>
            <person name="Fang C."/>
            <person name="Xu X.-W."/>
        </authorList>
    </citation>
    <scope>NUCLEOTIDE SEQUENCE [LARGE SCALE GENOMIC DNA]</scope>
    <source>
        <strain evidence="2 3">Ery1</strain>
    </source>
</reference>
<dbReference type="RefSeq" id="WP_119513688.1">
    <property type="nucleotide sequence ID" value="NZ_QXFK01000017.1"/>
</dbReference>
<dbReference type="GO" id="GO:0035438">
    <property type="term" value="F:cyclic-di-GMP binding"/>
    <property type="evidence" value="ECO:0007669"/>
    <property type="project" value="InterPro"/>
</dbReference>
<sequence>MSGVDTRHIPRDSLFLLASLRLDGDAAEHRVKVRNLSAGGMMAEGDVRVERGVRLSVDLRNIGWVGGTVAWVQDKRFGIAFSEEIDASRVRAPVGSSDADTPRFTKPASIMPLHAAVDPSRLRKL</sequence>
<dbReference type="Pfam" id="PF07238">
    <property type="entry name" value="PilZ"/>
    <property type="match status" value="1"/>
</dbReference>
<protein>
    <submittedName>
        <fullName evidence="2">PilZ domain-containing protein</fullName>
    </submittedName>
</protein>
<evidence type="ECO:0000313" key="2">
    <source>
        <dbReference type="EMBL" id="RIV77589.1"/>
    </source>
</evidence>
<dbReference type="AlphaFoldDB" id="A0A418NGW6"/>
<feature type="domain" description="PilZ" evidence="1">
    <location>
        <begin position="7"/>
        <end position="87"/>
    </location>
</feature>
<dbReference type="InterPro" id="IPR009875">
    <property type="entry name" value="PilZ_domain"/>
</dbReference>
<name>A0A418NGW6_9SPHN</name>
<comment type="caution">
    <text evidence="2">The sequence shown here is derived from an EMBL/GenBank/DDBJ whole genome shotgun (WGS) entry which is preliminary data.</text>
</comment>
<dbReference type="EMBL" id="QXFK01000017">
    <property type="protein sequence ID" value="RIV77589.1"/>
    <property type="molecule type" value="Genomic_DNA"/>
</dbReference>
<gene>
    <name evidence="2" type="ORF">D2V04_10730</name>
</gene>